<dbReference type="Proteomes" id="UP000419138">
    <property type="component" value="Unassembled WGS sequence"/>
</dbReference>
<gene>
    <name evidence="1" type="ORF">FF041_36000</name>
</gene>
<reference evidence="1 2" key="1">
    <citation type="submission" date="2019-05" db="EMBL/GenBank/DDBJ databases">
        <title>Comparative genomics and metabolomics analyses of clavulanic acid producing Streptomyces species provides insight into specialized metabolism and evolution of beta-lactam biosynthetic gene clusters.</title>
        <authorList>
            <person name="Moore M.A."/>
            <person name="Cruz-Morales P."/>
            <person name="Barona Gomez F."/>
            <person name="Kapil T."/>
        </authorList>
    </citation>
    <scope>NUCLEOTIDE SEQUENCE [LARGE SCALE GENOMIC DNA]</scope>
    <source>
        <strain evidence="1 2">NRRL 5741</strain>
    </source>
</reference>
<proteinExistence type="predicted"/>
<evidence type="ECO:0000313" key="2">
    <source>
        <dbReference type="Proteomes" id="UP000419138"/>
    </source>
</evidence>
<sequence length="64" mass="7329">MSTEYAMTFNAWMLAYLQGEETAIHSRNFAPDGPFFRALPQPPWTARTLMEATGRREDPAARRP</sequence>
<organism evidence="1 2">
    <name type="scientific">Streptomyces jumonjinensis</name>
    <dbReference type="NCBI Taxonomy" id="1945"/>
    <lineage>
        <taxon>Bacteria</taxon>
        <taxon>Bacillati</taxon>
        <taxon>Actinomycetota</taxon>
        <taxon>Actinomycetes</taxon>
        <taxon>Kitasatosporales</taxon>
        <taxon>Streptomycetaceae</taxon>
        <taxon>Streptomyces</taxon>
    </lineage>
</organism>
<dbReference type="OrthoDB" id="4253746at2"/>
<accession>A0A646KTE6</accession>
<name>A0A646KTE6_STRJU</name>
<evidence type="ECO:0000313" key="1">
    <source>
        <dbReference type="EMBL" id="MQT05317.1"/>
    </source>
</evidence>
<dbReference type="AlphaFoldDB" id="A0A646KTE6"/>
<keyword evidence="2" id="KW-1185">Reference proteome</keyword>
<dbReference type="EMBL" id="VCLA01000201">
    <property type="protein sequence ID" value="MQT05317.1"/>
    <property type="molecule type" value="Genomic_DNA"/>
</dbReference>
<dbReference type="RefSeq" id="WP_153526647.1">
    <property type="nucleotide sequence ID" value="NZ_JBEPDZ010000024.1"/>
</dbReference>
<comment type="caution">
    <text evidence="1">The sequence shown here is derived from an EMBL/GenBank/DDBJ whole genome shotgun (WGS) entry which is preliminary data.</text>
</comment>
<protein>
    <submittedName>
        <fullName evidence="1">Uncharacterized protein</fullName>
    </submittedName>
</protein>